<dbReference type="EMBL" id="JBHUEH010000011">
    <property type="protein sequence ID" value="MFD1885222.1"/>
    <property type="molecule type" value="Genomic_DNA"/>
</dbReference>
<sequence length="167" mass="19259">MKYGKYKVLVEEVFEIARKMNNKVVISKPNNIVVMNKYSDIEKYAFDEIYGEDEYTWSDIRQLEAAEIKGKLYELDIESKPEGLDDLTEVIANILRESIPDEYSDFFENVVVDLKNCALNRAVNGKIDNFYEIILQIYNSGGFPCGWQGNYPDEGKIVAYYESTSIS</sequence>
<evidence type="ECO:0008006" key="3">
    <source>
        <dbReference type="Google" id="ProtNLM"/>
    </source>
</evidence>
<comment type="caution">
    <text evidence="1">The sequence shown here is derived from an EMBL/GenBank/DDBJ whole genome shotgun (WGS) entry which is preliminary data.</text>
</comment>
<keyword evidence="2" id="KW-1185">Reference proteome</keyword>
<protein>
    <recommendedName>
        <fullName evidence="3">Cytoplasmic protein</fullName>
    </recommendedName>
</protein>
<reference evidence="2" key="1">
    <citation type="journal article" date="2019" name="Int. J. Syst. Evol. Microbiol.">
        <title>The Global Catalogue of Microorganisms (GCM) 10K type strain sequencing project: providing services to taxonomists for standard genome sequencing and annotation.</title>
        <authorList>
            <consortium name="The Broad Institute Genomics Platform"/>
            <consortium name="The Broad Institute Genome Sequencing Center for Infectious Disease"/>
            <person name="Wu L."/>
            <person name="Ma J."/>
        </authorList>
    </citation>
    <scope>NUCLEOTIDE SEQUENCE [LARGE SCALE GENOMIC DNA]</scope>
    <source>
        <strain evidence="2">CCUG 54950</strain>
    </source>
</reference>
<dbReference type="Proteomes" id="UP001597233">
    <property type="component" value="Unassembled WGS sequence"/>
</dbReference>
<name>A0ABW4RFY3_9BACL</name>
<dbReference type="RefSeq" id="WP_347326618.1">
    <property type="nucleotide sequence ID" value="NZ_JBCGUH010000014.1"/>
</dbReference>
<evidence type="ECO:0000313" key="1">
    <source>
        <dbReference type="EMBL" id="MFD1885222.1"/>
    </source>
</evidence>
<organism evidence="1 2">
    <name type="scientific">Paenibacillus wenxiniae</name>
    <dbReference type="NCBI Taxonomy" id="1636843"/>
    <lineage>
        <taxon>Bacteria</taxon>
        <taxon>Bacillati</taxon>
        <taxon>Bacillota</taxon>
        <taxon>Bacilli</taxon>
        <taxon>Bacillales</taxon>
        <taxon>Paenibacillaceae</taxon>
        <taxon>Paenibacillus</taxon>
    </lineage>
</organism>
<proteinExistence type="predicted"/>
<accession>A0ABW4RFY3</accession>
<evidence type="ECO:0000313" key="2">
    <source>
        <dbReference type="Proteomes" id="UP001597233"/>
    </source>
</evidence>
<gene>
    <name evidence="1" type="ORF">ACFSC9_06745</name>
</gene>